<dbReference type="EC" id="2.7.1.24" evidence="5 6"/>
<keyword evidence="3 5" id="KW-0067">ATP-binding</keyword>
<dbReference type="Proteomes" id="UP000553766">
    <property type="component" value="Unassembled WGS sequence"/>
</dbReference>
<dbReference type="EMBL" id="JACIJS010000001">
    <property type="protein sequence ID" value="MBB5514481.1"/>
    <property type="molecule type" value="Genomic_DNA"/>
</dbReference>
<sequence length="198" mass="20815">MSINIGLTGSIGMGKSTTAGFFRDAGVPVWDADAAVHQLYAPGGGGARAIAVLCPDAVTDEGVDRAKLRAAIMADESLMPRIEAAIHPLVAQDRADFIAGTPDAPLRLFDIPLLFETGADGWLDHIVVVTAPTEVQRSRVLARPGMTEEAFHGILARQTPDADKRARADTVIDTSHGIEAARAAVHTLIARLTGVPHA</sequence>
<evidence type="ECO:0000256" key="4">
    <source>
        <dbReference type="ARBA" id="ARBA00022993"/>
    </source>
</evidence>
<dbReference type="RefSeq" id="WP_184008082.1">
    <property type="nucleotide sequence ID" value="NZ_JACIJS010000001.1"/>
</dbReference>
<evidence type="ECO:0000256" key="6">
    <source>
        <dbReference type="NCBIfam" id="TIGR00152"/>
    </source>
</evidence>
<dbReference type="GO" id="GO:0015937">
    <property type="term" value="P:coenzyme A biosynthetic process"/>
    <property type="evidence" value="ECO:0007669"/>
    <property type="project" value="UniProtKB-UniRule"/>
</dbReference>
<proteinExistence type="inferred from homology"/>
<comment type="function">
    <text evidence="5">Catalyzes the phosphorylation of the 3'-hydroxyl group of dephosphocoenzyme A to form coenzyme A.</text>
</comment>
<comment type="pathway">
    <text evidence="5">Cofactor biosynthesis; coenzyme A biosynthesis; CoA from (R)-pantothenate: step 5/5.</text>
</comment>
<reference evidence="7 8" key="1">
    <citation type="submission" date="2020-08" db="EMBL/GenBank/DDBJ databases">
        <title>Genomic Encyclopedia of Type Strains, Phase IV (KMG-IV): sequencing the most valuable type-strain genomes for metagenomic binning, comparative biology and taxonomic classification.</title>
        <authorList>
            <person name="Goeker M."/>
        </authorList>
    </citation>
    <scope>NUCLEOTIDE SEQUENCE [LARGE SCALE GENOMIC DNA]</scope>
    <source>
        <strain evidence="7 8">DSM 103377</strain>
    </source>
</reference>
<evidence type="ECO:0000256" key="5">
    <source>
        <dbReference type="HAMAP-Rule" id="MF_00376"/>
    </source>
</evidence>
<comment type="caution">
    <text evidence="7">The sequence shown here is derived from an EMBL/GenBank/DDBJ whole genome shotgun (WGS) entry which is preliminary data.</text>
</comment>
<dbReference type="PANTHER" id="PTHR10695">
    <property type="entry name" value="DEPHOSPHO-COA KINASE-RELATED"/>
    <property type="match status" value="1"/>
</dbReference>
<dbReference type="InterPro" id="IPR027417">
    <property type="entry name" value="P-loop_NTPase"/>
</dbReference>
<comment type="catalytic activity">
    <reaction evidence="5">
        <text>3'-dephospho-CoA + ATP = ADP + CoA + H(+)</text>
        <dbReference type="Rhea" id="RHEA:18245"/>
        <dbReference type="ChEBI" id="CHEBI:15378"/>
        <dbReference type="ChEBI" id="CHEBI:30616"/>
        <dbReference type="ChEBI" id="CHEBI:57287"/>
        <dbReference type="ChEBI" id="CHEBI:57328"/>
        <dbReference type="ChEBI" id="CHEBI:456216"/>
        <dbReference type="EC" id="2.7.1.24"/>
    </reaction>
</comment>
<accession>A0A840WIZ5</accession>
<dbReference type="Gene3D" id="3.40.50.300">
    <property type="entry name" value="P-loop containing nucleotide triphosphate hydrolases"/>
    <property type="match status" value="1"/>
</dbReference>
<protein>
    <recommendedName>
        <fullName evidence="5 6">Dephospho-CoA kinase</fullName>
        <ecNumber evidence="5 6">2.7.1.24</ecNumber>
    </recommendedName>
    <alternativeName>
        <fullName evidence="5">Dephosphocoenzyme A kinase</fullName>
    </alternativeName>
</protein>
<dbReference type="GO" id="GO:0005737">
    <property type="term" value="C:cytoplasm"/>
    <property type="evidence" value="ECO:0007669"/>
    <property type="project" value="UniProtKB-SubCell"/>
</dbReference>
<dbReference type="Pfam" id="PF01121">
    <property type="entry name" value="CoaE"/>
    <property type="match status" value="1"/>
</dbReference>
<keyword evidence="8" id="KW-1185">Reference proteome</keyword>
<gene>
    <name evidence="5" type="primary">coaE</name>
    <name evidence="7" type="ORF">FHS89_000479</name>
</gene>
<evidence type="ECO:0000313" key="8">
    <source>
        <dbReference type="Proteomes" id="UP000553766"/>
    </source>
</evidence>
<dbReference type="HAMAP" id="MF_00376">
    <property type="entry name" value="Dephospho_CoA_kinase"/>
    <property type="match status" value="1"/>
</dbReference>
<organism evidence="7 8">
    <name type="scientific">Rubricella aquisinus</name>
    <dbReference type="NCBI Taxonomy" id="2028108"/>
    <lineage>
        <taxon>Bacteria</taxon>
        <taxon>Pseudomonadati</taxon>
        <taxon>Pseudomonadota</taxon>
        <taxon>Alphaproteobacteria</taxon>
        <taxon>Rhodobacterales</taxon>
        <taxon>Paracoccaceae</taxon>
        <taxon>Rubricella</taxon>
    </lineage>
</organism>
<keyword evidence="5 7" id="KW-0808">Transferase</keyword>
<feature type="binding site" evidence="5">
    <location>
        <begin position="12"/>
        <end position="17"/>
    </location>
    <ligand>
        <name>ATP</name>
        <dbReference type="ChEBI" id="CHEBI:30616"/>
    </ligand>
</feature>
<keyword evidence="5" id="KW-0963">Cytoplasm</keyword>
<dbReference type="GO" id="GO:0004140">
    <property type="term" value="F:dephospho-CoA kinase activity"/>
    <property type="evidence" value="ECO:0007669"/>
    <property type="project" value="UniProtKB-UniRule"/>
</dbReference>
<evidence type="ECO:0000256" key="1">
    <source>
        <dbReference type="ARBA" id="ARBA00009018"/>
    </source>
</evidence>
<dbReference type="PROSITE" id="PS51219">
    <property type="entry name" value="DPCK"/>
    <property type="match status" value="1"/>
</dbReference>
<comment type="subcellular location">
    <subcellularLocation>
        <location evidence="5">Cytoplasm</location>
    </subcellularLocation>
</comment>
<dbReference type="CDD" id="cd02022">
    <property type="entry name" value="DPCK"/>
    <property type="match status" value="1"/>
</dbReference>
<keyword evidence="5 7" id="KW-0418">Kinase</keyword>
<dbReference type="GO" id="GO:0005524">
    <property type="term" value="F:ATP binding"/>
    <property type="evidence" value="ECO:0007669"/>
    <property type="project" value="UniProtKB-UniRule"/>
</dbReference>
<dbReference type="InterPro" id="IPR001977">
    <property type="entry name" value="Depp_CoAkinase"/>
</dbReference>
<keyword evidence="2 5" id="KW-0547">Nucleotide-binding</keyword>
<evidence type="ECO:0000313" key="7">
    <source>
        <dbReference type="EMBL" id="MBB5514481.1"/>
    </source>
</evidence>
<dbReference type="NCBIfam" id="TIGR00152">
    <property type="entry name" value="dephospho-CoA kinase"/>
    <property type="match status" value="1"/>
</dbReference>
<evidence type="ECO:0000256" key="3">
    <source>
        <dbReference type="ARBA" id="ARBA00022840"/>
    </source>
</evidence>
<comment type="similarity">
    <text evidence="1 5">Belongs to the CoaE family.</text>
</comment>
<dbReference type="UniPathway" id="UPA00241">
    <property type="reaction ID" value="UER00356"/>
</dbReference>
<dbReference type="AlphaFoldDB" id="A0A840WIZ5"/>
<dbReference type="PANTHER" id="PTHR10695:SF46">
    <property type="entry name" value="BIFUNCTIONAL COENZYME A SYNTHASE-RELATED"/>
    <property type="match status" value="1"/>
</dbReference>
<evidence type="ECO:0000256" key="2">
    <source>
        <dbReference type="ARBA" id="ARBA00022741"/>
    </source>
</evidence>
<keyword evidence="4 5" id="KW-0173">Coenzyme A biosynthesis</keyword>
<name>A0A840WIZ5_9RHOB</name>
<dbReference type="SUPFAM" id="SSF52540">
    <property type="entry name" value="P-loop containing nucleoside triphosphate hydrolases"/>
    <property type="match status" value="1"/>
</dbReference>